<keyword evidence="2" id="KW-1185">Reference proteome</keyword>
<dbReference type="RefSeq" id="WP_012969609.1">
    <property type="nucleotide sequence ID" value="NC_013851.1"/>
</dbReference>
<evidence type="ECO:0000313" key="2">
    <source>
        <dbReference type="Proteomes" id="UP000001441"/>
    </source>
</evidence>
<dbReference type="Proteomes" id="UP000001441">
    <property type="component" value="Chromosome"/>
</dbReference>
<dbReference type="AlphaFoldDB" id="D3RN49"/>
<dbReference type="EMBL" id="CP001896">
    <property type="protein sequence ID" value="ADC61333.1"/>
    <property type="molecule type" value="Genomic_DNA"/>
</dbReference>
<dbReference type="OrthoDB" id="598431at2"/>
<organism evidence="1 2">
    <name type="scientific">Allochromatium vinosum (strain ATCC 17899 / DSM 180 / NBRC 103801 / NCIMB 10441 / D)</name>
    <name type="common">Chromatium vinosum</name>
    <dbReference type="NCBI Taxonomy" id="572477"/>
    <lineage>
        <taxon>Bacteria</taxon>
        <taxon>Pseudomonadati</taxon>
        <taxon>Pseudomonadota</taxon>
        <taxon>Gammaproteobacteria</taxon>
        <taxon>Chromatiales</taxon>
        <taxon>Chromatiaceae</taxon>
        <taxon>Allochromatium</taxon>
    </lineage>
</organism>
<dbReference type="eggNOG" id="ENOG5033CZH">
    <property type="taxonomic scope" value="Bacteria"/>
</dbReference>
<evidence type="ECO:0000313" key="1">
    <source>
        <dbReference type="EMBL" id="ADC61333.1"/>
    </source>
</evidence>
<dbReference type="KEGG" id="alv:Alvin_0372"/>
<protein>
    <submittedName>
        <fullName evidence="1">Uncharacterized protein</fullName>
    </submittedName>
</protein>
<sequence>MNIHRKTMPSEEGRRLLGALSQAVDKALERKRRLGQYAVIWQGGKPVVLGEDAPQSAASNHETEIGLLGS</sequence>
<accession>D3RN49</accession>
<proteinExistence type="predicted"/>
<name>D3RN49_ALLVD</name>
<dbReference type="HOGENOM" id="CLU_202962_0_0_6"/>
<gene>
    <name evidence="1" type="ordered locus">Alvin_0372</name>
</gene>
<reference evidence="1 2" key="1">
    <citation type="journal article" date="2011" name="Stand. Genomic Sci.">
        <title>Complete genome sequence of Allochromatium vinosum DSM 180(T).</title>
        <authorList>
            <person name="Weissgerber T."/>
            <person name="Zigann R."/>
            <person name="Bruce D."/>
            <person name="Chang Y.J."/>
            <person name="Detter J.C."/>
            <person name="Han C."/>
            <person name="Hauser L."/>
            <person name="Jeffries C.D."/>
            <person name="Land M."/>
            <person name="Munk A.C."/>
            <person name="Tapia R."/>
            <person name="Dahl C."/>
        </authorList>
    </citation>
    <scope>NUCLEOTIDE SEQUENCE [LARGE SCALE GENOMIC DNA]</scope>
    <source>
        <strain evidence="2">ATCC 17899 / DSM 180 / NBRC 103801 / NCIMB 10441 / D</strain>
    </source>
</reference>